<dbReference type="PANTHER" id="PTHR24028">
    <property type="entry name" value="CADHERIN-87A"/>
    <property type="match status" value="1"/>
</dbReference>
<dbReference type="PANTHER" id="PTHR24028:SF328">
    <property type="entry name" value="CADHERIN-3"/>
    <property type="match status" value="1"/>
</dbReference>
<protein>
    <recommendedName>
        <fullName evidence="5">Cadherin domain-containing protein</fullName>
    </recommendedName>
</protein>
<organism evidence="6 7">
    <name type="scientific">Bathymodiolus thermophilus thioautotrophic gill symbiont</name>
    <dbReference type="NCBI Taxonomy" id="2360"/>
    <lineage>
        <taxon>Bacteria</taxon>
        <taxon>Pseudomonadati</taxon>
        <taxon>Pseudomonadota</taxon>
        <taxon>Gammaproteobacteria</taxon>
        <taxon>sulfur-oxidizing symbionts</taxon>
    </lineage>
</organism>
<feature type="non-terminal residue" evidence="6">
    <location>
        <position position="223"/>
    </location>
</feature>
<keyword evidence="4" id="KW-0325">Glycoprotein</keyword>
<dbReference type="CDD" id="cd11304">
    <property type="entry name" value="Cadherin_repeat"/>
    <property type="match status" value="1"/>
</dbReference>
<keyword evidence="3" id="KW-0472">Membrane</keyword>
<dbReference type="PROSITE" id="PS50268">
    <property type="entry name" value="CADHERIN_2"/>
    <property type="match status" value="1"/>
</dbReference>
<accession>A0A1J8Q1E3</accession>
<dbReference type="Proteomes" id="UP000182798">
    <property type="component" value="Unassembled WGS sequence"/>
</dbReference>
<dbReference type="SUPFAM" id="SSF49313">
    <property type="entry name" value="Cadherin-like"/>
    <property type="match status" value="2"/>
</dbReference>
<dbReference type="Gene3D" id="2.60.40.60">
    <property type="entry name" value="Cadherins"/>
    <property type="match status" value="2"/>
</dbReference>
<evidence type="ECO:0000313" key="6">
    <source>
        <dbReference type="EMBL" id="OJA03250.1"/>
    </source>
</evidence>
<name>A0A1J8Q1E3_9GAMM</name>
<dbReference type="GO" id="GO:0005509">
    <property type="term" value="F:calcium ion binding"/>
    <property type="evidence" value="ECO:0007669"/>
    <property type="project" value="InterPro"/>
</dbReference>
<comment type="caution">
    <text evidence="6">The sequence shown here is derived from an EMBL/GenBank/DDBJ whole genome shotgun (WGS) entry which is preliminary data.</text>
</comment>
<dbReference type="GO" id="GO:0007156">
    <property type="term" value="P:homophilic cell adhesion via plasma membrane adhesion molecules"/>
    <property type="evidence" value="ECO:0007669"/>
    <property type="project" value="InterPro"/>
</dbReference>
<evidence type="ECO:0000256" key="4">
    <source>
        <dbReference type="ARBA" id="ARBA00023180"/>
    </source>
</evidence>
<sequence length="223" mass="23860">LEIKDVDDVAPTNILINTTNIADNIPASTQVAYFSATDPDTVGTHRYSFNNLSRTDNADNNKFTLSTDGKLSVKETVNFSTQSQYHIAIKVADAVGDFTLGFTLNVVQTLTITSPATATVAENSSKVITLTANRDNVTFAITDGADKAKFTLDGTQLTFVATDFEARANDNTYEVIITARKTGETDATQTLIITLTDLNDETPTAITFTGNLSIAENTATGAE</sequence>
<dbReference type="InterPro" id="IPR002126">
    <property type="entry name" value="Cadherin-like_dom"/>
</dbReference>
<feature type="domain" description="Cadherin" evidence="5">
    <location>
        <begin position="13"/>
        <end position="205"/>
    </location>
</feature>
<dbReference type="Pfam" id="PF00028">
    <property type="entry name" value="Cadherin"/>
    <property type="match status" value="1"/>
</dbReference>
<dbReference type="EMBL" id="MIQH01000866">
    <property type="protein sequence ID" value="OJA03250.1"/>
    <property type="molecule type" value="Genomic_DNA"/>
</dbReference>
<reference evidence="7" key="1">
    <citation type="submission" date="2016-09" db="EMBL/GenBank/DDBJ databases">
        <title>Genome Sequence of Bathymodiolus thermophilus sulfur-oxidizing gill endosymbiont.</title>
        <authorList>
            <person name="Ponnudurai R."/>
            <person name="Kleiner M."/>
            <person name="Sayavedra L."/>
            <person name="Thuermer A."/>
            <person name="Felbeck H."/>
            <person name="Schlueter R."/>
            <person name="Schweder T."/>
            <person name="Markert S."/>
        </authorList>
    </citation>
    <scope>NUCLEOTIDE SEQUENCE [LARGE SCALE GENOMIC DNA]</scope>
    <source>
        <strain evidence="7">BAT/CrabSpa'14</strain>
    </source>
</reference>
<dbReference type="PRINTS" id="PR00205">
    <property type="entry name" value="CADHERIN"/>
</dbReference>
<dbReference type="InterPro" id="IPR015919">
    <property type="entry name" value="Cadherin-like_sf"/>
</dbReference>
<comment type="subcellular location">
    <subcellularLocation>
        <location evidence="1">Membrane</location>
        <topology evidence="1">Single-pass membrane protein</topology>
    </subcellularLocation>
</comment>
<keyword evidence="3" id="KW-1133">Transmembrane helix</keyword>
<keyword evidence="2" id="KW-0812">Transmembrane</keyword>
<proteinExistence type="predicted"/>
<dbReference type="InterPro" id="IPR050174">
    <property type="entry name" value="Protocadherin/Cadherin-CA"/>
</dbReference>
<dbReference type="RefSeq" id="WP_143108864.1">
    <property type="nucleotide sequence ID" value="NZ_MIQH01000866.1"/>
</dbReference>
<evidence type="ECO:0000313" key="7">
    <source>
        <dbReference type="Proteomes" id="UP000182798"/>
    </source>
</evidence>
<dbReference type="GO" id="GO:0005886">
    <property type="term" value="C:plasma membrane"/>
    <property type="evidence" value="ECO:0007669"/>
    <property type="project" value="TreeGrafter"/>
</dbReference>
<dbReference type="AlphaFoldDB" id="A0A1J8Q1E3"/>
<gene>
    <name evidence="6" type="ORF">BGC33_02515</name>
</gene>
<evidence type="ECO:0000256" key="2">
    <source>
        <dbReference type="ARBA" id="ARBA00022692"/>
    </source>
</evidence>
<evidence type="ECO:0000259" key="5">
    <source>
        <dbReference type="PROSITE" id="PS50268"/>
    </source>
</evidence>
<feature type="non-terminal residue" evidence="6">
    <location>
        <position position="1"/>
    </location>
</feature>
<evidence type="ECO:0000256" key="1">
    <source>
        <dbReference type="ARBA" id="ARBA00004167"/>
    </source>
</evidence>
<evidence type="ECO:0000256" key="3">
    <source>
        <dbReference type="ARBA" id="ARBA00022989"/>
    </source>
</evidence>